<accession>A0AA37Q0S3</accession>
<dbReference type="InterPro" id="IPR027396">
    <property type="entry name" value="DsrEFH-like"/>
</dbReference>
<dbReference type="EMBL" id="BRXS01000001">
    <property type="protein sequence ID" value="GLC24279.1"/>
    <property type="molecule type" value="Genomic_DNA"/>
</dbReference>
<dbReference type="RefSeq" id="WP_284348727.1">
    <property type="nucleotide sequence ID" value="NZ_BRXS01000001.1"/>
</dbReference>
<keyword evidence="1" id="KW-0732">Signal</keyword>
<gene>
    <name evidence="2" type="ORF">rosag_07920</name>
</gene>
<feature type="chain" id="PRO_5041241988" description="Isochorismatase family protein" evidence="1">
    <location>
        <begin position="28"/>
        <end position="226"/>
    </location>
</feature>
<evidence type="ECO:0000313" key="3">
    <source>
        <dbReference type="Proteomes" id="UP001161325"/>
    </source>
</evidence>
<dbReference type="Gene3D" id="3.40.1260.10">
    <property type="entry name" value="DsrEFH-like"/>
    <property type="match status" value="1"/>
</dbReference>
<feature type="signal peptide" evidence="1">
    <location>
        <begin position="1"/>
        <end position="27"/>
    </location>
</feature>
<organism evidence="2 3">
    <name type="scientific">Roseisolibacter agri</name>
    <dbReference type="NCBI Taxonomy" id="2014610"/>
    <lineage>
        <taxon>Bacteria</taxon>
        <taxon>Pseudomonadati</taxon>
        <taxon>Gemmatimonadota</taxon>
        <taxon>Gemmatimonadia</taxon>
        <taxon>Gemmatimonadales</taxon>
        <taxon>Gemmatimonadaceae</taxon>
        <taxon>Roseisolibacter</taxon>
    </lineage>
</organism>
<dbReference type="PROSITE" id="PS51318">
    <property type="entry name" value="TAT"/>
    <property type="match status" value="1"/>
</dbReference>
<dbReference type="AlphaFoldDB" id="A0AA37Q0S3"/>
<dbReference type="InterPro" id="IPR006311">
    <property type="entry name" value="TAT_signal"/>
</dbReference>
<comment type="caution">
    <text evidence="2">The sequence shown here is derived from an EMBL/GenBank/DDBJ whole genome shotgun (WGS) entry which is preliminary data.</text>
</comment>
<proteinExistence type="predicted"/>
<keyword evidence="3" id="KW-1185">Reference proteome</keyword>
<reference evidence="2" key="1">
    <citation type="submission" date="2022-08" db="EMBL/GenBank/DDBJ databases">
        <title>Draft genome sequencing of Roseisolibacter agri AW1220.</title>
        <authorList>
            <person name="Tobiishi Y."/>
            <person name="Tonouchi A."/>
        </authorList>
    </citation>
    <scope>NUCLEOTIDE SEQUENCE</scope>
    <source>
        <strain evidence="2">AW1220</strain>
    </source>
</reference>
<name>A0AA37Q0S3_9BACT</name>
<sequence>MDASRREFLGQCSAAALTLAAVPHALAAAPVGVPARRAAGAPDWDTSWTKRITGKHRAVFDVPEIESGYGVWRASIWANQYQQVLGAAPKDIATVVVLRHNGISLAMQQKFWDRYGVPRALPVIHPVSEKPTDRNPVLLASSRGEVPAAYDALALDQAIARGVIVLACNLAFEDPIALVVAKDGATPEAARKTALDHLVPGVIMQPSGVFATVLAQESGCAYVRAS</sequence>
<evidence type="ECO:0008006" key="4">
    <source>
        <dbReference type="Google" id="ProtNLM"/>
    </source>
</evidence>
<dbReference type="Proteomes" id="UP001161325">
    <property type="component" value="Unassembled WGS sequence"/>
</dbReference>
<evidence type="ECO:0000313" key="2">
    <source>
        <dbReference type="EMBL" id="GLC24279.1"/>
    </source>
</evidence>
<protein>
    <recommendedName>
        <fullName evidence="4">Isochorismatase family protein</fullName>
    </recommendedName>
</protein>
<evidence type="ECO:0000256" key="1">
    <source>
        <dbReference type="SAM" id="SignalP"/>
    </source>
</evidence>